<evidence type="ECO:0000259" key="4">
    <source>
        <dbReference type="PROSITE" id="PS50893"/>
    </source>
</evidence>
<dbReference type="SUPFAM" id="SSF52540">
    <property type="entry name" value="P-loop containing nucleoside triphosphate hydrolases"/>
    <property type="match status" value="1"/>
</dbReference>
<dbReference type="KEGG" id="mcan:MCAN360_0729"/>
<evidence type="ECO:0000256" key="1">
    <source>
        <dbReference type="ARBA" id="ARBA00022448"/>
    </source>
</evidence>
<keyword evidence="2" id="KW-0547">Nucleotide-binding</keyword>
<keyword evidence="3 5" id="KW-0067">ATP-binding</keyword>
<dbReference type="InterPro" id="IPR003593">
    <property type="entry name" value="AAA+_ATPase"/>
</dbReference>
<dbReference type="GO" id="GO:0016887">
    <property type="term" value="F:ATP hydrolysis activity"/>
    <property type="evidence" value="ECO:0007669"/>
    <property type="project" value="InterPro"/>
</dbReference>
<protein>
    <submittedName>
        <fullName evidence="5">ABC transporter ATP-binding protein</fullName>
    </submittedName>
</protein>
<sequence length="339" mass="38743">MKKIFKTKKSFLKKWSENKQMFFDAKNKSFNKPCDDVAISIQHLSVIFKTKFQTYKKAVDDLSFDVKKGQFHGFIGNNGAGKTTTIRSILGFYPSFIGKIYINGIDSNNAIVKSKIGYIPEISIFPTTLSAKEYLYSFAEISKIPKEKIKSKIEDLINKFGFNISDFDKSPAFMSSGQKKSISLMQALLNDPEILILDEPAANLDPSARIVFFDNIKKLQKEGITILISSHILDELEKYIDSYTVLSNGKLLDSGLVKDKIRNAELNTKITFSNNAYLIEKFLKDNNINYKLDNNELFCDLKDPLTKQKLIKEITRLSLEIYELKANVYSLNSLYFEKK</sequence>
<dbReference type="STRING" id="29554.MCAN360_0729"/>
<dbReference type="PROSITE" id="PS50893">
    <property type="entry name" value="ABC_TRANSPORTER_2"/>
    <property type="match status" value="1"/>
</dbReference>
<dbReference type="EMBL" id="AP014631">
    <property type="protein sequence ID" value="BAP39762.1"/>
    <property type="molecule type" value="Genomic_DNA"/>
</dbReference>
<dbReference type="CDD" id="cd03230">
    <property type="entry name" value="ABC_DR_subfamily_A"/>
    <property type="match status" value="1"/>
</dbReference>
<evidence type="ECO:0000256" key="2">
    <source>
        <dbReference type="ARBA" id="ARBA00022741"/>
    </source>
</evidence>
<dbReference type="InterPro" id="IPR003439">
    <property type="entry name" value="ABC_transporter-like_ATP-bd"/>
</dbReference>
<dbReference type="Gene3D" id="3.40.50.300">
    <property type="entry name" value="P-loop containing nucleotide triphosphate hydrolases"/>
    <property type="match status" value="1"/>
</dbReference>
<dbReference type="AlphaFoldDB" id="A0A077L6W3"/>
<name>A0A077L6W3_9BACT</name>
<dbReference type="RefSeq" id="WP_045434224.1">
    <property type="nucleotide sequence ID" value="NZ_AP014631.1"/>
</dbReference>
<evidence type="ECO:0000313" key="5">
    <source>
        <dbReference type="EMBL" id="BAP39762.1"/>
    </source>
</evidence>
<evidence type="ECO:0000313" key="6">
    <source>
        <dbReference type="Proteomes" id="UP000031641"/>
    </source>
</evidence>
<keyword evidence="6" id="KW-1185">Reference proteome</keyword>
<organism evidence="5 6">
    <name type="scientific">Metamycoplasma canadense</name>
    <dbReference type="NCBI Taxonomy" id="29554"/>
    <lineage>
        <taxon>Bacteria</taxon>
        <taxon>Bacillati</taxon>
        <taxon>Mycoplasmatota</taxon>
        <taxon>Mycoplasmoidales</taxon>
        <taxon>Metamycoplasmataceae</taxon>
        <taxon>Metamycoplasma</taxon>
    </lineage>
</organism>
<dbReference type="OrthoDB" id="9775135at2"/>
<dbReference type="PANTHER" id="PTHR42939">
    <property type="entry name" value="ABC TRANSPORTER ATP-BINDING PROTEIN ALBC-RELATED"/>
    <property type="match status" value="1"/>
</dbReference>
<feature type="domain" description="ABC transporter" evidence="4">
    <location>
        <begin position="41"/>
        <end position="273"/>
    </location>
</feature>
<dbReference type="InterPro" id="IPR051782">
    <property type="entry name" value="ABC_Transporter_VariousFunc"/>
</dbReference>
<gene>
    <name evidence="5" type="primary">ccmA</name>
    <name evidence="5" type="ORF">MCAN360_0729</name>
</gene>
<evidence type="ECO:0000256" key="3">
    <source>
        <dbReference type="ARBA" id="ARBA00022840"/>
    </source>
</evidence>
<reference evidence="6" key="1">
    <citation type="journal article" date="2014" name="Genome Announc.">
        <title>Complete Genome Sequence of Mycoplasma canadense Strain HAZ 360_1 from Bovine Mastitic Milk in Japan.</title>
        <authorList>
            <person name="Hata E."/>
        </authorList>
    </citation>
    <scope>NUCLEOTIDE SEQUENCE [LARGE SCALE GENOMIC DNA]</scope>
    <source>
        <strain evidence="6">HAZ360_1</strain>
    </source>
</reference>
<dbReference type="SMART" id="SM00382">
    <property type="entry name" value="AAA"/>
    <property type="match status" value="1"/>
</dbReference>
<dbReference type="Proteomes" id="UP000031641">
    <property type="component" value="Chromosome"/>
</dbReference>
<proteinExistence type="predicted"/>
<dbReference type="InterPro" id="IPR027417">
    <property type="entry name" value="P-loop_NTPase"/>
</dbReference>
<dbReference type="HOGENOM" id="CLU_000604_1_2_14"/>
<dbReference type="PANTHER" id="PTHR42939:SF1">
    <property type="entry name" value="ABC TRANSPORTER ATP-BINDING PROTEIN ALBC-RELATED"/>
    <property type="match status" value="1"/>
</dbReference>
<accession>A0A077L6W3</accession>
<dbReference type="Pfam" id="PF00005">
    <property type="entry name" value="ABC_tran"/>
    <property type="match status" value="1"/>
</dbReference>
<keyword evidence="1" id="KW-0813">Transport</keyword>
<dbReference type="GO" id="GO:0005524">
    <property type="term" value="F:ATP binding"/>
    <property type="evidence" value="ECO:0007669"/>
    <property type="project" value="UniProtKB-KW"/>
</dbReference>